<name>A0ABD6QDG0_MYCFO</name>
<evidence type="ECO:0000256" key="3">
    <source>
        <dbReference type="ARBA" id="ARBA00022960"/>
    </source>
</evidence>
<dbReference type="RefSeq" id="WP_076207956.1">
    <property type="nucleotide sequence ID" value="NZ_MBER01000173.1"/>
</dbReference>
<evidence type="ECO:0000256" key="8">
    <source>
        <dbReference type="SAM" id="SignalP"/>
    </source>
</evidence>
<evidence type="ECO:0000256" key="6">
    <source>
        <dbReference type="ARBA" id="ARBA00023316"/>
    </source>
</evidence>
<dbReference type="Pfam" id="PF17964">
    <property type="entry name" value="Big_10"/>
    <property type="match status" value="1"/>
</dbReference>
<comment type="pathway">
    <text evidence="1 7">Cell wall biogenesis; peptidoglycan biosynthesis.</text>
</comment>
<dbReference type="InterPro" id="IPR050979">
    <property type="entry name" value="LD-transpeptidase"/>
</dbReference>
<proteinExistence type="predicted"/>
<gene>
    <name evidence="10" type="ORF">A5742_14005</name>
</gene>
<keyword evidence="8" id="KW-0732">Signal</keyword>
<feature type="chain" id="PRO_5044771681" description="L,D-TPase catalytic domain-containing protein" evidence="8">
    <location>
        <begin position="22"/>
        <end position="413"/>
    </location>
</feature>
<keyword evidence="2" id="KW-0808">Transferase</keyword>
<dbReference type="Proteomes" id="UP000187001">
    <property type="component" value="Unassembled WGS sequence"/>
</dbReference>
<evidence type="ECO:0000256" key="2">
    <source>
        <dbReference type="ARBA" id="ARBA00022679"/>
    </source>
</evidence>
<dbReference type="Pfam" id="PF03734">
    <property type="entry name" value="YkuD"/>
    <property type="match status" value="1"/>
</dbReference>
<dbReference type="Gene3D" id="2.60.40.3710">
    <property type="match status" value="1"/>
</dbReference>
<keyword evidence="3 7" id="KW-0133">Cell shape</keyword>
<dbReference type="SUPFAM" id="SSF141523">
    <property type="entry name" value="L,D-transpeptidase catalytic domain-like"/>
    <property type="match status" value="1"/>
</dbReference>
<dbReference type="EMBL" id="MBER01000173">
    <property type="protein sequence ID" value="OMC34237.1"/>
    <property type="molecule type" value="Genomic_DNA"/>
</dbReference>
<evidence type="ECO:0000256" key="7">
    <source>
        <dbReference type="PROSITE-ProRule" id="PRU01373"/>
    </source>
</evidence>
<feature type="domain" description="L,D-TPase catalytic" evidence="9">
    <location>
        <begin position="250"/>
        <end position="385"/>
    </location>
</feature>
<keyword evidence="6 7" id="KW-0961">Cell wall biogenesis/degradation</keyword>
<dbReference type="CDD" id="cd16913">
    <property type="entry name" value="YkuD_like"/>
    <property type="match status" value="1"/>
</dbReference>
<dbReference type="InterPro" id="IPR005490">
    <property type="entry name" value="LD_TPept_cat_dom"/>
</dbReference>
<protein>
    <recommendedName>
        <fullName evidence="9">L,D-TPase catalytic domain-containing protein</fullName>
    </recommendedName>
</protein>
<evidence type="ECO:0000313" key="10">
    <source>
        <dbReference type="EMBL" id="OMC34237.1"/>
    </source>
</evidence>
<keyword evidence="4 7" id="KW-0573">Peptidoglycan synthesis</keyword>
<dbReference type="Gene3D" id="2.40.440.10">
    <property type="entry name" value="L,D-transpeptidase catalytic domain-like"/>
    <property type="match status" value="1"/>
</dbReference>
<evidence type="ECO:0000259" key="9">
    <source>
        <dbReference type="PROSITE" id="PS52029"/>
    </source>
</evidence>
<dbReference type="GO" id="GO:0009252">
    <property type="term" value="P:peptidoglycan biosynthetic process"/>
    <property type="evidence" value="ECO:0007669"/>
    <property type="project" value="UniProtKB-KW"/>
</dbReference>
<feature type="active site" description="Nucleophile" evidence="7">
    <location>
        <position position="361"/>
    </location>
</feature>
<sequence length="413" mass="43814">MTPGRWARTALGVTMAGLAVAAVLTVVDTPADRADALASPGAEASVVAPARVTFSPVTDATDVAPLDRVTVSAAGGMLADVRMVNDAGKAVPGVMTSDRAAWSPSGPLGFGRTYTLTVDSLGVGGTPARHASRFTTLTPDNQTAVSLRTTSGASITDGGTYGVGTVIVAHFDEPITDRAAAQRRLAVTTTPAVEGSWYWVDNQNAHWRPAEYYRPGTEVTVDAQIYGADLGGGLYGQQDAAARFRIGDSHVSIADDATKQIKVYDNGRLVRTIPTSMGMGGSETIGGKEISFWTQPGVYTVMDKANPAIMDSSTYGLPINSRLGYKETINYAVRLSNDGIYVHQLESTVWAQGSTNVSHGCLNVNADNARWFYDFAQPGDVFEVRNTGGQPLQIWQNGDWSVSWDRWLAGSAL</sequence>
<evidence type="ECO:0000313" key="11">
    <source>
        <dbReference type="Proteomes" id="UP000187001"/>
    </source>
</evidence>
<feature type="signal peptide" evidence="8">
    <location>
        <begin position="1"/>
        <end position="21"/>
    </location>
</feature>
<dbReference type="PANTHER" id="PTHR30582">
    <property type="entry name" value="L,D-TRANSPEPTIDASE"/>
    <property type="match status" value="1"/>
</dbReference>
<accession>A0ABD6QDG0</accession>
<organism evidence="10 11">
    <name type="scientific">Mycolicibacterium fortuitum</name>
    <name type="common">Mycobacterium fortuitum</name>
    <dbReference type="NCBI Taxonomy" id="1766"/>
    <lineage>
        <taxon>Bacteria</taxon>
        <taxon>Bacillati</taxon>
        <taxon>Actinomycetota</taxon>
        <taxon>Actinomycetes</taxon>
        <taxon>Mycobacteriales</taxon>
        <taxon>Mycobacteriaceae</taxon>
        <taxon>Mycolicibacterium</taxon>
    </lineage>
</organism>
<dbReference type="PANTHER" id="PTHR30582:SF2">
    <property type="entry name" value="L,D-TRANSPEPTIDASE YCIB-RELATED"/>
    <property type="match status" value="1"/>
</dbReference>
<feature type="active site" description="Proton donor/acceptor" evidence="7">
    <location>
        <position position="343"/>
    </location>
</feature>
<keyword evidence="5" id="KW-0012">Acyltransferase</keyword>
<evidence type="ECO:0000256" key="5">
    <source>
        <dbReference type="ARBA" id="ARBA00023315"/>
    </source>
</evidence>
<reference evidence="10 11" key="1">
    <citation type="submission" date="2016-07" db="EMBL/GenBank/DDBJ databases">
        <authorList>
            <person name="Sutton G."/>
            <person name="Brinkac L."/>
            <person name="Sanka R."/>
            <person name="Adams M."/>
            <person name="Lau E."/>
            <person name="Kumar A."/>
            <person name="Macaden R."/>
        </authorList>
    </citation>
    <scope>NUCLEOTIDE SEQUENCE [LARGE SCALE GENOMIC DNA]</scope>
    <source>
        <strain evidence="10 11">GA-0871</strain>
    </source>
</reference>
<dbReference type="AlphaFoldDB" id="A0ABD6QDG0"/>
<evidence type="ECO:0000256" key="1">
    <source>
        <dbReference type="ARBA" id="ARBA00004752"/>
    </source>
</evidence>
<dbReference type="GO" id="GO:0016746">
    <property type="term" value="F:acyltransferase activity"/>
    <property type="evidence" value="ECO:0007669"/>
    <property type="project" value="UniProtKB-KW"/>
</dbReference>
<dbReference type="InterPro" id="IPR041280">
    <property type="entry name" value="Big_10"/>
</dbReference>
<dbReference type="PROSITE" id="PS52029">
    <property type="entry name" value="LD_TPASE"/>
    <property type="match status" value="1"/>
</dbReference>
<comment type="caution">
    <text evidence="10">The sequence shown here is derived from an EMBL/GenBank/DDBJ whole genome shotgun (WGS) entry which is preliminary data.</text>
</comment>
<dbReference type="GO" id="GO:0071555">
    <property type="term" value="P:cell wall organization"/>
    <property type="evidence" value="ECO:0007669"/>
    <property type="project" value="UniProtKB-UniRule"/>
</dbReference>
<dbReference type="CDD" id="cd13432">
    <property type="entry name" value="LDT_IgD_like_2"/>
    <property type="match status" value="1"/>
</dbReference>
<dbReference type="GO" id="GO:0008360">
    <property type="term" value="P:regulation of cell shape"/>
    <property type="evidence" value="ECO:0007669"/>
    <property type="project" value="UniProtKB-UniRule"/>
</dbReference>
<dbReference type="InterPro" id="IPR038063">
    <property type="entry name" value="Transpep_catalytic_dom"/>
</dbReference>
<evidence type="ECO:0000256" key="4">
    <source>
        <dbReference type="ARBA" id="ARBA00022984"/>
    </source>
</evidence>
<dbReference type="Gene3D" id="2.60.40.3780">
    <property type="match status" value="1"/>
</dbReference>